<name>A0ABW9FER5_9NOCA</name>
<dbReference type="EMBL" id="JBDLNV010000003">
    <property type="protein sequence ID" value="MFM1723677.1"/>
    <property type="molecule type" value="Genomic_DNA"/>
</dbReference>
<comment type="caution">
    <text evidence="6">The sequence shown here is derived from an EMBL/GenBank/DDBJ whole genome shotgun (WGS) entry which is preliminary data.</text>
</comment>
<evidence type="ECO:0000256" key="4">
    <source>
        <dbReference type="PROSITE-ProRule" id="PRU00335"/>
    </source>
</evidence>
<gene>
    <name evidence="6" type="ORF">ABEU20_002248</name>
</gene>
<dbReference type="PANTHER" id="PTHR30055:SF234">
    <property type="entry name" value="HTH-TYPE TRANSCRIPTIONAL REGULATOR BETI"/>
    <property type="match status" value="1"/>
</dbReference>
<feature type="DNA-binding region" description="H-T-H motif" evidence="4">
    <location>
        <begin position="30"/>
        <end position="49"/>
    </location>
</feature>
<reference evidence="6 7" key="1">
    <citation type="submission" date="2023-11" db="EMBL/GenBank/DDBJ databases">
        <authorList>
            <person name="Val-Calvo J."/>
            <person name="Scortti M."/>
            <person name="Vazquez-Boland J."/>
        </authorList>
    </citation>
    <scope>NUCLEOTIDE SEQUENCE [LARGE SCALE GENOMIC DNA]</scope>
    <source>
        <strain evidence="6 7">PAM 2766</strain>
    </source>
</reference>
<organism evidence="6 7">
    <name type="scientific">Rhodococcus parequi</name>
    <dbReference type="NCBI Taxonomy" id="3137122"/>
    <lineage>
        <taxon>Bacteria</taxon>
        <taxon>Bacillati</taxon>
        <taxon>Actinomycetota</taxon>
        <taxon>Actinomycetes</taxon>
        <taxon>Mycobacteriales</taxon>
        <taxon>Nocardiaceae</taxon>
        <taxon>Rhodococcus</taxon>
    </lineage>
</organism>
<dbReference type="PANTHER" id="PTHR30055">
    <property type="entry name" value="HTH-TYPE TRANSCRIPTIONAL REGULATOR RUTR"/>
    <property type="match status" value="1"/>
</dbReference>
<accession>A0ABW9FER5</accession>
<evidence type="ECO:0000313" key="6">
    <source>
        <dbReference type="EMBL" id="MFM1723677.1"/>
    </source>
</evidence>
<dbReference type="Proteomes" id="UP001629745">
    <property type="component" value="Unassembled WGS sequence"/>
</dbReference>
<sequence>MGQHSDRVRNALLDAAEELFATDGIDAVSNRRIAEHAGNSNHSAVSYHFGGREELVRALLDRHTAFARARRAELVAELGEDAPITDLLACMILPFTDLLAARPAPSWRARFLQQLRTVPSVAASVAENVRADPLTDQLIHRTRQHFSAVPDGVFAGRARILGHVILDACAEYESRVQAGSVTADWTGLGYFLIDSAAGMLGAPVTHAGDFLGESTATYLL</sequence>
<evidence type="ECO:0000256" key="2">
    <source>
        <dbReference type="ARBA" id="ARBA00023125"/>
    </source>
</evidence>
<dbReference type="PROSITE" id="PS50977">
    <property type="entry name" value="HTH_TETR_2"/>
    <property type="match status" value="1"/>
</dbReference>
<dbReference type="InterPro" id="IPR009057">
    <property type="entry name" value="Homeodomain-like_sf"/>
</dbReference>
<evidence type="ECO:0000259" key="5">
    <source>
        <dbReference type="PROSITE" id="PS50977"/>
    </source>
</evidence>
<keyword evidence="1" id="KW-0805">Transcription regulation</keyword>
<evidence type="ECO:0000256" key="3">
    <source>
        <dbReference type="ARBA" id="ARBA00023163"/>
    </source>
</evidence>
<proteinExistence type="predicted"/>
<protein>
    <submittedName>
        <fullName evidence="6">Helix-turn-helix domain-containing protein</fullName>
    </submittedName>
</protein>
<evidence type="ECO:0000256" key="1">
    <source>
        <dbReference type="ARBA" id="ARBA00023015"/>
    </source>
</evidence>
<feature type="domain" description="HTH tetR-type" evidence="5">
    <location>
        <begin position="6"/>
        <end position="67"/>
    </location>
</feature>
<dbReference type="Pfam" id="PF00440">
    <property type="entry name" value="TetR_N"/>
    <property type="match status" value="1"/>
</dbReference>
<dbReference type="SUPFAM" id="SSF46689">
    <property type="entry name" value="Homeodomain-like"/>
    <property type="match status" value="1"/>
</dbReference>
<dbReference type="Gene3D" id="1.10.357.10">
    <property type="entry name" value="Tetracycline Repressor, domain 2"/>
    <property type="match status" value="1"/>
</dbReference>
<dbReference type="InterPro" id="IPR050109">
    <property type="entry name" value="HTH-type_TetR-like_transc_reg"/>
</dbReference>
<keyword evidence="2 4" id="KW-0238">DNA-binding</keyword>
<evidence type="ECO:0000313" key="7">
    <source>
        <dbReference type="Proteomes" id="UP001629745"/>
    </source>
</evidence>
<dbReference type="RefSeq" id="WP_420164235.1">
    <property type="nucleotide sequence ID" value="NZ_JBDLNV010000003.1"/>
</dbReference>
<keyword evidence="3" id="KW-0804">Transcription</keyword>
<keyword evidence="7" id="KW-1185">Reference proteome</keyword>
<dbReference type="InterPro" id="IPR001647">
    <property type="entry name" value="HTH_TetR"/>
</dbReference>